<dbReference type="Pfam" id="PF19659">
    <property type="entry name" value="DUF6162"/>
    <property type="match status" value="1"/>
</dbReference>
<keyword evidence="5" id="KW-1185">Reference proteome</keyword>
<evidence type="ECO:0000313" key="4">
    <source>
        <dbReference type="Proteomes" id="UP000243413"/>
    </source>
</evidence>
<accession>A0A1H1XX76</accession>
<dbReference type="AlphaFoldDB" id="A0A1H1XX76"/>
<reference evidence="2 5" key="3">
    <citation type="submission" date="2024-04" db="EMBL/GenBank/DDBJ databases">
        <title>Draft genome sequence of Halopseudomonas sabulinigri NBRC 116187.</title>
        <authorList>
            <person name="Miyakawa T."/>
            <person name="Kusuya Y."/>
            <person name="Miura T."/>
        </authorList>
    </citation>
    <scope>NUCLEOTIDE SEQUENCE [LARGE SCALE GENOMIC DNA]</scope>
    <source>
        <strain evidence="2 5">4NH20-0042</strain>
    </source>
</reference>
<sequence>MTVQVVRPAGAGHESLYVALVCALILALAAAIILWHHEAPIEQSIADYQLDARRDLSAAEQGIYADLRVVAEEIPFIRDELGALPSPQQMGEEGFPPFMHDMSAEQRGGHHWELIQRGADSAYLGQTDDASVAGSFLMRLTAPEQINQAVWLHAKTPVAAPDSLSDQALIAAGWKQLAIQFDAGVTRHRDH</sequence>
<dbReference type="STRING" id="472181.SAMN05216271_3704"/>
<dbReference type="EMBL" id="BAABWD010000002">
    <property type="protein sequence ID" value="GAA6131685.1"/>
    <property type="molecule type" value="Genomic_DNA"/>
</dbReference>
<keyword evidence="1" id="KW-0812">Transmembrane</keyword>
<evidence type="ECO:0000313" key="3">
    <source>
        <dbReference type="EMBL" id="SDT13860.1"/>
    </source>
</evidence>
<reference evidence="3" key="1">
    <citation type="submission" date="2016-10" db="EMBL/GenBank/DDBJ databases">
        <authorList>
            <person name="de Groot N.N."/>
        </authorList>
    </citation>
    <scope>NUCLEOTIDE SEQUENCE [LARGE SCALE GENOMIC DNA]</scope>
    <source>
        <strain evidence="3">JCM 14963</strain>
    </source>
</reference>
<evidence type="ECO:0000313" key="2">
    <source>
        <dbReference type="EMBL" id="GAA6131685.1"/>
    </source>
</evidence>
<dbReference type="InterPro" id="IPR046160">
    <property type="entry name" value="DUF6162"/>
</dbReference>
<protein>
    <submittedName>
        <fullName evidence="2">DUF6162 family protein</fullName>
    </submittedName>
</protein>
<evidence type="ECO:0000256" key="1">
    <source>
        <dbReference type="SAM" id="Phobius"/>
    </source>
</evidence>
<gene>
    <name evidence="2" type="ORF">NBRC116187_20450</name>
    <name evidence="3" type="ORF">SAMN05216271_3704</name>
</gene>
<dbReference type="Proteomes" id="UP001486808">
    <property type="component" value="Unassembled WGS sequence"/>
</dbReference>
<proteinExistence type="predicted"/>
<dbReference type="RefSeq" id="WP_092288273.1">
    <property type="nucleotide sequence ID" value="NZ_BAABWD010000002.1"/>
</dbReference>
<dbReference type="OrthoDB" id="8449931at2"/>
<feature type="transmembrane region" description="Helical" evidence="1">
    <location>
        <begin position="16"/>
        <end position="35"/>
    </location>
</feature>
<reference evidence="4" key="2">
    <citation type="submission" date="2016-10" db="EMBL/GenBank/DDBJ databases">
        <authorList>
            <person name="Varghese N."/>
            <person name="Submissions S."/>
        </authorList>
    </citation>
    <scope>NUCLEOTIDE SEQUENCE [LARGE SCALE GENOMIC DNA]</scope>
    <source>
        <strain evidence="4">JCM 14963</strain>
    </source>
</reference>
<keyword evidence="1" id="KW-1133">Transmembrane helix</keyword>
<dbReference type="Proteomes" id="UP000243413">
    <property type="component" value="Chromosome I"/>
</dbReference>
<name>A0A1H1XX76_9GAMM</name>
<organism evidence="3 4">
    <name type="scientific">Halopseudomonas sabulinigri</name>
    <dbReference type="NCBI Taxonomy" id="472181"/>
    <lineage>
        <taxon>Bacteria</taxon>
        <taxon>Pseudomonadati</taxon>
        <taxon>Pseudomonadota</taxon>
        <taxon>Gammaproteobacteria</taxon>
        <taxon>Pseudomonadales</taxon>
        <taxon>Pseudomonadaceae</taxon>
        <taxon>Halopseudomonas</taxon>
    </lineage>
</organism>
<keyword evidence="1" id="KW-0472">Membrane</keyword>
<dbReference type="EMBL" id="LT629763">
    <property type="protein sequence ID" value="SDT13860.1"/>
    <property type="molecule type" value="Genomic_DNA"/>
</dbReference>
<evidence type="ECO:0000313" key="5">
    <source>
        <dbReference type="Proteomes" id="UP001486808"/>
    </source>
</evidence>